<keyword evidence="2" id="KW-0732">Signal</keyword>
<keyword evidence="1" id="KW-1133">Transmembrane helix</keyword>
<proteinExistence type="predicted"/>
<accession>A0ABP7MLX4</accession>
<dbReference type="InterPro" id="IPR018682">
    <property type="entry name" value="DUF2167_membr"/>
</dbReference>
<comment type="caution">
    <text evidence="3">The sequence shown here is derived from an EMBL/GenBank/DDBJ whole genome shotgun (WGS) entry which is preliminary data.</text>
</comment>
<gene>
    <name evidence="3" type="ORF">GCM10022277_22270</name>
</gene>
<protein>
    <submittedName>
        <fullName evidence="3">DUF2167 domain-containing protein</fullName>
    </submittedName>
</protein>
<evidence type="ECO:0000313" key="3">
    <source>
        <dbReference type="EMBL" id="GAA3925730.1"/>
    </source>
</evidence>
<dbReference type="Proteomes" id="UP001501565">
    <property type="component" value="Unassembled WGS sequence"/>
</dbReference>
<organism evidence="3 4">
    <name type="scientific">Litoribacillus peritrichatus</name>
    <dbReference type="NCBI Taxonomy" id="718191"/>
    <lineage>
        <taxon>Bacteria</taxon>
        <taxon>Pseudomonadati</taxon>
        <taxon>Pseudomonadota</taxon>
        <taxon>Gammaproteobacteria</taxon>
        <taxon>Oceanospirillales</taxon>
        <taxon>Oceanospirillaceae</taxon>
        <taxon>Litoribacillus</taxon>
    </lineage>
</organism>
<dbReference type="RefSeq" id="WP_344798560.1">
    <property type="nucleotide sequence ID" value="NZ_BAABBN010000007.1"/>
</dbReference>
<feature type="chain" id="PRO_5045361844" evidence="2">
    <location>
        <begin position="23"/>
        <end position="316"/>
    </location>
</feature>
<keyword evidence="1" id="KW-0472">Membrane</keyword>
<sequence>MNIKAFISSLLLFSAVSNYAFANSSTDTETSTSEPITSEAAAEAFSAEEEQYMTWATNLWQSLNPQTGEIKLPNAVATVKVPENFYYLSPQDAEKVLVEVWGNPPGNLTLGMLFPADTTPFDQEAWAVTIQYEEDGYVSDEDADDIDYTDLLEQMQKDTAEGSKQRVEMGYEPIELIGWATTPYYDAASNKMHWAKEIKFGDDPVHTLNYNIRVLGRKGVLVLNFIAGMHQKQLIETNLDDVIAMAEFDQGAKYADFDPDIDQVAAYGLGALVAGKVIAKTGFLAAAILFLKKFGIFIVIGIGALLKKMFSRKSAE</sequence>
<evidence type="ECO:0000256" key="1">
    <source>
        <dbReference type="SAM" id="Phobius"/>
    </source>
</evidence>
<keyword evidence="4" id="KW-1185">Reference proteome</keyword>
<evidence type="ECO:0000256" key="2">
    <source>
        <dbReference type="SAM" id="SignalP"/>
    </source>
</evidence>
<name>A0ABP7MLX4_9GAMM</name>
<reference evidence="4" key="1">
    <citation type="journal article" date="2019" name="Int. J. Syst. Evol. Microbiol.">
        <title>The Global Catalogue of Microorganisms (GCM) 10K type strain sequencing project: providing services to taxonomists for standard genome sequencing and annotation.</title>
        <authorList>
            <consortium name="The Broad Institute Genomics Platform"/>
            <consortium name="The Broad Institute Genome Sequencing Center for Infectious Disease"/>
            <person name="Wu L."/>
            <person name="Ma J."/>
        </authorList>
    </citation>
    <scope>NUCLEOTIDE SEQUENCE [LARGE SCALE GENOMIC DNA]</scope>
    <source>
        <strain evidence="4">JCM 17551</strain>
    </source>
</reference>
<dbReference type="EMBL" id="BAABBN010000007">
    <property type="protein sequence ID" value="GAA3925730.1"/>
    <property type="molecule type" value="Genomic_DNA"/>
</dbReference>
<evidence type="ECO:0000313" key="4">
    <source>
        <dbReference type="Proteomes" id="UP001501565"/>
    </source>
</evidence>
<dbReference type="Pfam" id="PF09935">
    <property type="entry name" value="DUF2167"/>
    <property type="match status" value="1"/>
</dbReference>
<feature type="transmembrane region" description="Helical" evidence="1">
    <location>
        <begin position="283"/>
        <end position="306"/>
    </location>
</feature>
<feature type="signal peptide" evidence="2">
    <location>
        <begin position="1"/>
        <end position="22"/>
    </location>
</feature>
<keyword evidence="1" id="KW-0812">Transmembrane</keyword>